<keyword evidence="2" id="KW-0547">Nucleotide-binding</keyword>
<keyword evidence="6" id="KW-0472">Membrane</keyword>
<dbReference type="SUPFAM" id="SSF52540">
    <property type="entry name" value="P-loop containing nucleoside triphosphate hydrolases"/>
    <property type="match status" value="1"/>
</dbReference>
<evidence type="ECO:0000259" key="7">
    <source>
        <dbReference type="PROSITE" id="PS50893"/>
    </source>
</evidence>
<reference evidence="8 9" key="1">
    <citation type="submission" date="2014-10" db="EMBL/GenBank/DDBJ databases">
        <title>Genome sequence of Micropolyspora internatus JCM3315.</title>
        <authorList>
            <person name="Shin S.-K."/>
            <person name="Yi H."/>
        </authorList>
    </citation>
    <scope>NUCLEOTIDE SEQUENCE [LARGE SCALE GENOMIC DNA]</scope>
    <source>
        <strain evidence="8 9">JCM 3315</strain>
    </source>
</reference>
<proteinExistence type="predicted"/>
<keyword evidence="4" id="KW-1278">Translocase</keyword>
<keyword evidence="1" id="KW-1003">Cell membrane</keyword>
<gene>
    <name evidence="8" type="ORF">MINT15_38440</name>
</gene>
<evidence type="ECO:0000256" key="1">
    <source>
        <dbReference type="ARBA" id="ARBA00022475"/>
    </source>
</evidence>
<feature type="domain" description="ABC transporter" evidence="7">
    <location>
        <begin position="2"/>
        <end position="239"/>
    </location>
</feature>
<dbReference type="Gene3D" id="3.40.50.300">
    <property type="entry name" value="P-loop containing nucleotide triphosphate hydrolases"/>
    <property type="match status" value="1"/>
</dbReference>
<dbReference type="GO" id="GO:0022857">
    <property type="term" value="F:transmembrane transporter activity"/>
    <property type="evidence" value="ECO:0007669"/>
    <property type="project" value="TreeGrafter"/>
</dbReference>
<comment type="caution">
    <text evidence="8">The sequence shown here is derived from an EMBL/GenBank/DDBJ whole genome shotgun (WGS) entry which is preliminary data.</text>
</comment>
<dbReference type="GO" id="GO:0005886">
    <property type="term" value="C:plasma membrane"/>
    <property type="evidence" value="ECO:0007669"/>
    <property type="project" value="TreeGrafter"/>
</dbReference>
<keyword evidence="5" id="KW-0813">Transport</keyword>
<dbReference type="RefSeq" id="WP_037313360.1">
    <property type="nucleotide sequence ID" value="NZ_CALJZO010000018.1"/>
</dbReference>
<dbReference type="GO" id="GO:0005524">
    <property type="term" value="F:ATP binding"/>
    <property type="evidence" value="ECO:0007669"/>
    <property type="project" value="UniProtKB-KW"/>
</dbReference>
<dbReference type="Pfam" id="PF00005">
    <property type="entry name" value="ABC_tran"/>
    <property type="match status" value="1"/>
</dbReference>
<evidence type="ECO:0000256" key="2">
    <source>
        <dbReference type="ARBA" id="ARBA00022741"/>
    </source>
</evidence>
<evidence type="ECO:0000256" key="5">
    <source>
        <dbReference type="ARBA" id="ARBA00022970"/>
    </source>
</evidence>
<organism evidence="8 9">
    <name type="scientific">Saccharomonospora viridis</name>
    <dbReference type="NCBI Taxonomy" id="1852"/>
    <lineage>
        <taxon>Bacteria</taxon>
        <taxon>Bacillati</taxon>
        <taxon>Actinomycetota</taxon>
        <taxon>Actinomycetes</taxon>
        <taxon>Pseudonocardiales</taxon>
        <taxon>Pseudonocardiaceae</taxon>
        <taxon>Saccharomonospora</taxon>
    </lineage>
</organism>
<dbReference type="GO" id="GO:0016887">
    <property type="term" value="F:ATP hydrolysis activity"/>
    <property type="evidence" value="ECO:0007669"/>
    <property type="project" value="InterPro"/>
</dbReference>
<dbReference type="PANTHER" id="PTHR24220">
    <property type="entry name" value="IMPORT ATP-BINDING PROTEIN"/>
    <property type="match status" value="1"/>
</dbReference>
<dbReference type="AlphaFoldDB" id="A0A837D3R5"/>
<dbReference type="PROSITE" id="PS00211">
    <property type="entry name" value="ABC_TRANSPORTER_1"/>
    <property type="match status" value="1"/>
</dbReference>
<dbReference type="InterPro" id="IPR027417">
    <property type="entry name" value="P-loop_NTPase"/>
</dbReference>
<evidence type="ECO:0000313" key="9">
    <source>
        <dbReference type="Proteomes" id="UP000030848"/>
    </source>
</evidence>
<sequence length="334" mass="34910">MITVENVSKSFPGTTAPVVALRDATLSVSAGSLFGILGPARSGKTTLARCVALRERPDRGVVRYDGMDTSKLTGRRLWGAQRQVGVVNPALRPERTVAGNVAAPLEHMGVEPARRKQRVGELLDVIGLSRSGARLPSELSPGQQRRVAVARALATAPSVLFADDPTAGVHGDESAAVLSVLDRARAELGATVVITTRDADVARRVCDEVALLDRGTVVESGTLLGLLGKPGSQLAEAVLPPLTTPRAHLATYDRAVDVVLVGFAAVGALLPEASARFDVDFTTIGGGLTRLGDTPVARFRLGVEGQRADAALAWIAERGAHVSTPMYGLRDVAA</sequence>
<dbReference type="SMART" id="SM00382">
    <property type="entry name" value="AAA"/>
    <property type="match status" value="1"/>
</dbReference>
<dbReference type="SUPFAM" id="SSF55021">
    <property type="entry name" value="ACT-like"/>
    <property type="match status" value="1"/>
</dbReference>
<accession>A0A837D3R5</accession>
<protein>
    <submittedName>
        <fullName evidence="8">Methionine ABC transporter ATP-binding protein</fullName>
    </submittedName>
</protein>
<dbReference type="GO" id="GO:0006865">
    <property type="term" value="P:amino acid transport"/>
    <property type="evidence" value="ECO:0007669"/>
    <property type="project" value="UniProtKB-KW"/>
</dbReference>
<dbReference type="OrthoDB" id="4398079at2"/>
<evidence type="ECO:0000313" key="8">
    <source>
        <dbReference type="EMBL" id="KHF42327.1"/>
    </source>
</evidence>
<keyword evidence="5" id="KW-0029">Amino-acid transport</keyword>
<dbReference type="EMBL" id="JRZE01000007">
    <property type="protein sequence ID" value="KHF42327.1"/>
    <property type="molecule type" value="Genomic_DNA"/>
</dbReference>
<dbReference type="Proteomes" id="UP000030848">
    <property type="component" value="Unassembled WGS sequence"/>
</dbReference>
<dbReference type="PANTHER" id="PTHR24220:SF685">
    <property type="entry name" value="ABC TRANSPORTER RELATED"/>
    <property type="match status" value="1"/>
</dbReference>
<evidence type="ECO:0000256" key="4">
    <source>
        <dbReference type="ARBA" id="ARBA00022967"/>
    </source>
</evidence>
<dbReference type="InterPro" id="IPR015854">
    <property type="entry name" value="ABC_transpr_LolD-like"/>
</dbReference>
<keyword evidence="3 8" id="KW-0067">ATP-binding</keyword>
<dbReference type="InterPro" id="IPR003439">
    <property type="entry name" value="ABC_transporter-like_ATP-bd"/>
</dbReference>
<dbReference type="InterPro" id="IPR003593">
    <property type="entry name" value="AAA+_ATPase"/>
</dbReference>
<evidence type="ECO:0000256" key="3">
    <source>
        <dbReference type="ARBA" id="ARBA00022840"/>
    </source>
</evidence>
<dbReference type="SMART" id="SM00930">
    <property type="entry name" value="NIL"/>
    <property type="match status" value="1"/>
</dbReference>
<dbReference type="InterPro" id="IPR045865">
    <property type="entry name" value="ACT-like_dom_sf"/>
</dbReference>
<dbReference type="PROSITE" id="PS50893">
    <property type="entry name" value="ABC_TRANSPORTER_2"/>
    <property type="match status" value="1"/>
</dbReference>
<dbReference type="Pfam" id="PF09383">
    <property type="entry name" value="NIL"/>
    <property type="match status" value="1"/>
</dbReference>
<dbReference type="InterPro" id="IPR018449">
    <property type="entry name" value="NIL_domain"/>
</dbReference>
<name>A0A837D3R5_9PSEU</name>
<dbReference type="InterPro" id="IPR017871">
    <property type="entry name" value="ABC_transporter-like_CS"/>
</dbReference>
<evidence type="ECO:0000256" key="6">
    <source>
        <dbReference type="ARBA" id="ARBA00023136"/>
    </source>
</evidence>